<accession>A0A3P7QFG2</accession>
<keyword evidence="3" id="KW-1185">Reference proteome</keyword>
<protein>
    <submittedName>
        <fullName evidence="2">Uncharacterized protein</fullName>
    </submittedName>
</protein>
<sequence>MSKDKNRTSDFWPELYNTPAFGVILPHLGLIAEDNQNINPYKLKLVFIRLYVHNFWRNSLTFSNLFSDEIILTSSAAHTFNFQKSFFFFISSITFDDLIILVSFS</sequence>
<keyword evidence="1" id="KW-0472">Membrane</keyword>
<evidence type="ECO:0000313" key="2">
    <source>
        <dbReference type="EMBL" id="VDN53667.1"/>
    </source>
</evidence>
<evidence type="ECO:0000256" key="1">
    <source>
        <dbReference type="SAM" id="Phobius"/>
    </source>
</evidence>
<organism evidence="2 3">
    <name type="scientific">Dracunculus medinensis</name>
    <name type="common">Guinea worm</name>
    <dbReference type="NCBI Taxonomy" id="318479"/>
    <lineage>
        <taxon>Eukaryota</taxon>
        <taxon>Metazoa</taxon>
        <taxon>Ecdysozoa</taxon>
        <taxon>Nematoda</taxon>
        <taxon>Chromadorea</taxon>
        <taxon>Rhabditida</taxon>
        <taxon>Spirurina</taxon>
        <taxon>Dracunculoidea</taxon>
        <taxon>Dracunculidae</taxon>
        <taxon>Dracunculus</taxon>
    </lineage>
</organism>
<name>A0A3P7QFG2_DRAME</name>
<keyword evidence="1" id="KW-0812">Transmembrane</keyword>
<proteinExistence type="predicted"/>
<dbReference type="Proteomes" id="UP000274756">
    <property type="component" value="Unassembled WGS sequence"/>
</dbReference>
<dbReference type="EMBL" id="UYYG01000161">
    <property type="protein sequence ID" value="VDN53667.1"/>
    <property type="molecule type" value="Genomic_DNA"/>
</dbReference>
<keyword evidence="1" id="KW-1133">Transmembrane helix</keyword>
<gene>
    <name evidence="2" type="ORF">DME_LOCUS3640</name>
</gene>
<evidence type="ECO:0000313" key="3">
    <source>
        <dbReference type="Proteomes" id="UP000274756"/>
    </source>
</evidence>
<reference evidence="2 3" key="1">
    <citation type="submission" date="2018-11" db="EMBL/GenBank/DDBJ databases">
        <authorList>
            <consortium name="Pathogen Informatics"/>
        </authorList>
    </citation>
    <scope>NUCLEOTIDE SEQUENCE [LARGE SCALE GENOMIC DNA]</scope>
</reference>
<feature type="transmembrane region" description="Helical" evidence="1">
    <location>
        <begin position="86"/>
        <end position="104"/>
    </location>
</feature>
<dbReference type="AlphaFoldDB" id="A0A3P7QFG2"/>